<dbReference type="EMBL" id="CM020620">
    <property type="protein sequence ID" value="KAK1869797.1"/>
    <property type="molecule type" value="Genomic_DNA"/>
</dbReference>
<evidence type="ECO:0000313" key="1">
    <source>
        <dbReference type="EMBL" id="KAK1869797.1"/>
    </source>
</evidence>
<name>A0ACC3CI01_PYRYE</name>
<comment type="caution">
    <text evidence="1">The sequence shown here is derived from an EMBL/GenBank/DDBJ whole genome shotgun (WGS) entry which is preliminary data.</text>
</comment>
<gene>
    <name evidence="1" type="ORF">I4F81_012263</name>
</gene>
<evidence type="ECO:0000313" key="2">
    <source>
        <dbReference type="Proteomes" id="UP000798662"/>
    </source>
</evidence>
<dbReference type="Proteomes" id="UP000798662">
    <property type="component" value="Chromosome 3"/>
</dbReference>
<accession>A0ACC3CI01</accession>
<reference evidence="1" key="1">
    <citation type="submission" date="2019-11" db="EMBL/GenBank/DDBJ databases">
        <title>Nori genome reveals adaptations in red seaweeds to the harsh intertidal environment.</title>
        <authorList>
            <person name="Wang D."/>
            <person name="Mao Y."/>
        </authorList>
    </citation>
    <scope>NUCLEOTIDE SEQUENCE</scope>
    <source>
        <tissue evidence="1">Gametophyte</tissue>
    </source>
</reference>
<proteinExistence type="predicted"/>
<sequence>MASKRSTEGGLPPPSGGRPTPPHDTTDGIGAYMDGDDLRSAEERAAEESRRMKRLRDLMKRTVSFDNVSAFASLPGAAGLVGRSPSAGHAGTTDGFAVGPMGVTAVPRRPSLPALSSEITPPPGVGYDASHAPVRSSGGARGGRSGLATAAAKASATASRGVLRTPGFSTKKLVIVMVGLPARGKTHMARCLERYLNWLGFTARVFNVGEYRRKFLGATQPAAFFDPSNPEGARARWELALECLRDMTNWLEEGGLVGIYDATNSTRDRREVVRTRLEADGVRVLFLESICDDAAIVEKNILETKARSPDYRFVDAEAAVADFKKRIANYCVGNETVLDEEQCSYIKIINVGSKIILNGITGYVQGKIVSYLANAHIMPRAIYLSRHGESEWNVTGQLGGDPNLTPRGRRYAHALNAFIMAETKKYAAAQPRGADEASDDDEDDSRSVEAALPLVWTSQLRRTRQTVAHIPTINMCWRALNEIDAGVCEGLTYASVAETMPDVAAARKADKLRYRYPGGESYVDVLTRLEPVILELERQRGPVLIVAHNAVIRGIYAYLMNKSQSGCPSIDIPLHTVFKLTTRAYGAEEERFPLDVEATYNNRTPDSDNADEAQEGGEAVDGAEALAPAAAPAAPAQDGKVLSTV</sequence>
<keyword evidence="2" id="KW-1185">Reference proteome</keyword>
<organism evidence="1 2">
    <name type="scientific">Pyropia yezoensis</name>
    <name type="common">Susabi-nori</name>
    <name type="synonym">Porphyra yezoensis</name>
    <dbReference type="NCBI Taxonomy" id="2788"/>
    <lineage>
        <taxon>Eukaryota</taxon>
        <taxon>Rhodophyta</taxon>
        <taxon>Bangiophyceae</taxon>
        <taxon>Bangiales</taxon>
        <taxon>Bangiaceae</taxon>
        <taxon>Pyropia</taxon>
    </lineage>
</organism>
<protein>
    <submittedName>
        <fullName evidence="1">Uncharacterized protein</fullName>
    </submittedName>
</protein>